<feature type="transmembrane region" description="Helical" evidence="9">
    <location>
        <begin position="143"/>
        <end position="169"/>
    </location>
</feature>
<dbReference type="PROSITE" id="PS51012">
    <property type="entry name" value="ABC_TM2"/>
    <property type="match status" value="1"/>
</dbReference>
<evidence type="ECO:0000256" key="1">
    <source>
        <dbReference type="ARBA" id="ARBA00004429"/>
    </source>
</evidence>
<evidence type="ECO:0000256" key="4">
    <source>
        <dbReference type="ARBA" id="ARBA00022475"/>
    </source>
</evidence>
<feature type="transmembrane region" description="Helical" evidence="9">
    <location>
        <begin position="176"/>
        <end position="194"/>
    </location>
</feature>
<comment type="caution">
    <text evidence="11">The sequence shown here is derived from an EMBL/GenBank/DDBJ whole genome shotgun (WGS) entry which is preliminary data.</text>
</comment>
<dbReference type="InterPro" id="IPR000412">
    <property type="entry name" value="ABC_2_transport"/>
</dbReference>
<reference evidence="11 12" key="1">
    <citation type="submission" date="2023-05" db="EMBL/GenBank/DDBJ databases">
        <title>Gordonibacter KGMB12511T sp. nov., isolated from faeces of healthy Korean.</title>
        <authorList>
            <person name="Kim H.S."/>
            <person name="Kim J.-S."/>
            <person name="Suh M.K."/>
            <person name="Eom M.K."/>
            <person name="Do H.E."/>
            <person name="Lee J.-S."/>
        </authorList>
    </citation>
    <scope>NUCLEOTIDE SEQUENCE [LARGE SCALE GENOMIC DNA]</scope>
    <source>
        <strain evidence="11 12">KGMB12511</strain>
    </source>
</reference>
<protein>
    <recommendedName>
        <fullName evidence="9">Transport permease protein</fullName>
    </recommendedName>
</protein>
<dbReference type="Pfam" id="PF01061">
    <property type="entry name" value="ABC2_membrane"/>
    <property type="match status" value="1"/>
</dbReference>
<dbReference type="PRINTS" id="PR00164">
    <property type="entry name" value="ABC2TRNSPORT"/>
</dbReference>
<evidence type="ECO:0000256" key="5">
    <source>
        <dbReference type="ARBA" id="ARBA00022519"/>
    </source>
</evidence>
<comment type="similarity">
    <text evidence="2 9">Belongs to the ABC-2 integral membrane protein family.</text>
</comment>
<keyword evidence="8 9" id="KW-0472">Membrane</keyword>
<evidence type="ECO:0000256" key="2">
    <source>
        <dbReference type="ARBA" id="ARBA00007783"/>
    </source>
</evidence>
<dbReference type="RefSeq" id="WP_283832356.1">
    <property type="nucleotide sequence ID" value="NZ_JASJEU010000019.1"/>
</dbReference>
<evidence type="ECO:0000313" key="11">
    <source>
        <dbReference type="EMBL" id="MDJ1651014.1"/>
    </source>
</evidence>
<feature type="transmembrane region" description="Helical" evidence="9">
    <location>
        <begin position="33"/>
        <end position="54"/>
    </location>
</feature>
<dbReference type="InterPro" id="IPR047817">
    <property type="entry name" value="ABC2_TM_bact-type"/>
</dbReference>
<accession>A0ABT7DN97</accession>
<dbReference type="PANTHER" id="PTHR30413:SF8">
    <property type="entry name" value="TRANSPORT PERMEASE PROTEIN"/>
    <property type="match status" value="1"/>
</dbReference>
<feature type="transmembrane region" description="Helical" evidence="9">
    <location>
        <begin position="229"/>
        <end position="250"/>
    </location>
</feature>
<feature type="transmembrane region" description="Helical" evidence="9">
    <location>
        <begin position="66"/>
        <end position="92"/>
    </location>
</feature>
<keyword evidence="7 9" id="KW-1133">Transmembrane helix</keyword>
<keyword evidence="4 9" id="KW-1003">Cell membrane</keyword>
<evidence type="ECO:0000313" key="12">
    <source>
        <dbReference type="Proteomes" id="UP001232750"/>
    </source>
</evidence>
<evidence type="ECO:0000259" key="10">
    <source>
        <dbReference type="PROSITE" id="PS51012"/>
    </source>
</evidence>
<organism evidence="11 12">
    <name type="scientific">Gordonibacter faecis</name>
    <dbReference type="NCBI Taxonomy" id="3047475"/>
    <lineage>
        <taxon>Bacteria</taxon>
        <taxon>Bacillati</taxon>
        <taxon>Actinomycetota</taxon>
        <taxon>Coriobacteriia</taxon>
        <taxon>Eggerthellales</taxon>
        <taxon>Eggerthellaceae</taxon>
        <taxon>Gordonibacter</taxon>
    </lineage>
</organism>
<feature type="domain" description="ABC transmembrane type-2" evidence="10">
    <location>
        <begin position="34"/>
        <end position="253"/>
    </location>
</feature>
<keyword evidence="6 9" id="KW-0812">Transmembrane</keyword>
<name>A0ABT7DN97_9ACTN</name>
<dbReference type="EMBL" id="JASJEU010000019">
    <property type="protein sequence ID" value="MDJ1651014.1"/>
    <property type="molecule type" value="Genomic_DNA"/>
</dbReference>
<dbReference type="PIRSF" id="PIRSF006648">
    <property type="entry name" value="DrrB"/>
    <property type="match status" value="1"/>
</dbReference>
<keyword evidence="5" id="KW-0997">Cell inner membrane</keyword>
<dbReference type="InterPro" id="IPR013525">
    <property type="entry name" value="ABC2_TM"/>
</dbReference>
<sequence length="261" mass="29642">MQTTRTKSDFKRNWFTMTSLVSKDFKLKYRRSVLGVLWSVLNPLLMMCVLAAVFTNVIKWGNIPNFPMYLILGNVLFALMADSTSGAMTSILDSAPLIKKVRVSKMIFPLEKVLFQLVNFAISLIAVVIVMLIFQIAPTWNLLALPLLLVFMLLFCSGLGMLLSALAVFFRDVCHLWGVVITAWTYATPLFYPIDMVPEWLQAAEVFNPMYHYVTYFRSIAMYNTMPGLQEQLICLGIALVTFVVGLLVFKASEKKFILYV</sequence>
<comment type="subcellular location">
    <subcellularLocation>
        <location evidence="1">Cell inner membrane</location>
        <topology evidence="1">Multi-pass membrane protein</topology>
    </subcellularLocation>
    <subcellularLocation>
        <location evidence="9">Cell membrane</location>
        <topology evidence="9">Multi-pass membrane protein</topology>
    </subcellularLocation>
</comment>
<feature type="transmembrane region" description="Helical" evidence="9">
    <location>
        <begin position="113"/>
        <end position="137"/>
    </location>
</feature>
<evidence type="ECO:0000256" key="6">
    <source>
        <dbReference type="ARBA" id="ARBA00022692"/>
    </source>
</evidence>
<dbReference type="PANTHER" id="PTHR30413">
    <property type="entry name" value="INNER MEMBRANE TRANSPORT PERMEASE"/>
    <property type="match status" value="1"/>
</dbReference>
<evidence type="ECO:0000256" key="7">
    <source>
        <dbReference type="ARBA" id="ARBA00022989"/>
    </source>
</evidence>
<proteinExistence type="inferred from homology"/>
<dbReference type="Proteomes" id="UP001232750">
    <property type="component" value="Unassembled WGS sequence"/>
</dbReference>
<keyword evidence="3 9" id="KW-0813">Transport</keyword>
<keyword evidence="12" id="KW-1185">Reference proteome</keyword>
<evidence type="ECO:0000256" key="3">
    <source>
        <dbReference type="ARBA" id="ARBA00022448"/>
    </source>
</evidence>
<gene>
    <name evidence="11" type="ORF">QNJ86_09400</name>
</gene>
<evidence type="ECO:0000256" key="8">
    <source>
        <dbReference type="ARBA" id="ARBA00023136"/>
    </source>
</evidence>
<evidence type="ECO:0000256" key="9">
    <source>
        <dbReference type="RuleBase" id="RU361157"/>
    </source>
</evidence>